<evidence type="ECO:0000313" key="1">
    <source>
        <dbReference type="EMBL" id="CAH3188406.1"/>
    </source>
</evidence>
<proteinExistence type="predicted"/>
<dbReference type="EMBL" id="CALNXK010000618">
    <property type="protein sequence ID" value="CAH3188406.1"/>
    <property type="molecule type" value="Genomic_DNA"/>
</dbReference>
<comment type="caution">
    <text evidence="1">The sequence shown here is derived from an EMBL/GenBank/DDBJ whole genome shotgun (WGS) entry which is preliminary data.</text>
</comment>
<dbReference type="Proteomes" id="UP001159405">
    <property type="component" value="Unassembled WGS sequence"/>
</dbReference>
<protein>
    <submittedName>
        <fullName evidence="1">Uncharacterized protein</fullName>
    </submittedName>
</protein>
<sequence length="923" mass="97707">MIGGHILGRMGWKMLECDIQCCNSSNCNDVAADLPTCTHCEGICSDKDPHQACSLNPAFGSLGTTHCGSVVGRYLDGSGNVKDLAYRGCFDCANKKAACFALGGYLKRARSWTLLDCEINCCTGNNCNTQIPTGAPSANAITVFAPSASGPKQCYECVGNNQFTNCSRPEHLRSQSCATGLSSLGTTHCGSVVGKYQDGNGNIVDGSFRGCIDCADKNAACAAVGGFFKGDRRRLTQLECAVICCTGDDCNKCNSCQSSDAAQCTTSPRNQVCATDGESLGTTHCGTAAIKYVNSFGPNDTRVEIVGGCFDCADKTAACFFLGGYLRNRGRILLQCKIECCSVDNCNTQIPTLSQDAVTVFSPNAPGPTQCQSCEESDPYTCSYSQRPQMCATSSRSLGTTHCGSATVKYRDDRGVYNRTLRGCINCADKRAACATLGGYLRSFYRSYTFLECEIECCTGDNCNDGDNGPGQCIACTEFQGGPIRPCSSSMQRNQTCLTGRSSLGTTHCGSAAVKYRGGFFDGTNIDIIRGCFDCTDKKAACYSLGGYLKTERGDTLLECEIECCNSSRCNTKNSSLTQDAVTVFTPEASGPSQCQECFDDNDAECIERQGPQDCSRDSRSLGTTHCGYAKIKYASTFGIRDAVYRGCINCADKKAACAIISGYIKSRRSGLLLTCDIQCCTSNNCNDAAAGLPTCTHCLDTCSNKDPPQACSLNPSFGSLGTTHCGSVVGSYRDGSGNVKDLAYRGCFDCADKKAACFALGGYLKMARSLTLLECEIDCCTGKNCNTQIPTGSPSANAVKVFTTAASGPKQCFLCLGTNATSCSRSKSRRTQICATDSFSLGTSHCGAAVGKYQDSKGNIVDNFIRGCINCADKKAACAAVGGFLKGDRRQSLTQLECAVECCTGDDCNKDIIPVLQTGTCN</sequence>
<reference evidence="1 2" key="1">
    <citation type="submission" date="2022-05" db="EMBL/GenBank/DDBJ databases">
        <authorList>
            <consortium name="Genoscope - CEA"/>
            <person name="William W."/>
        </authorList>
    </citation>
    <scope>NUCLEOTIDE SEQUENCE [LARGE SCALE GENOMIC DNA]</scope>
</reference>
<evidence type="ECO:0000313" key="2">
    <source>
        <dbReference type="Proteomes" id="UP001159405"/>
    </source>
</evidence>
<name>A0ABN8SC81_9CNID</name>
<organism evidence="1 2">
    <name type="scientific">Porites lobata</name>
    <dbReference type="NCBI Taxonomy" id="104759"/>
    <lineage>
        <taxon>Eukaryota</taxon>
        <taxon>Metazoa</taxon>
        <taxon>Cnidaria</taxon>
        <taxon>Anthozoa</taxon>
        <taxon>Hexacorallia</taxon>
        <taxon>Scleractinia</taxon>
        <taxon>Fungiina</taxon>
        <taxon>Poritidae</taxon>
        <taxon>Porites</taxon>
    </lineage>
</organism>
<gene>
    <name evidence="1" type="ORF">PLOB_00040430</name>
</gene>
<keyword evidence="2" id="KW-1185">Reference proteome</keyword>
<accession>A0ABN8SC81</accession>